<evidence type="ECO:0000256" key="1">
    <source>
        <dbReference type="ARBA" id="ARBA00004948"/>
    </source>
</evidence>
<dbReference type="SUPFAM" id="SSF53613">
    <property type="entry name" value="Ribokinase-like"/>
    <property type="match status" value="1"/>
</dbReference>
<sequence length="246" mass="26697">MEAVVSIGGWDPCGGAGLGADIKTFERLGMRGMGVCSAITSQAHNRFDSLRWTSQKVISSQLESLLMSYSIKAVKFGIIESPEVLHECIIQIKRANPDAIIVWDPVIKASAGFCFHESRAREGLLDVLNVVNLVTPNIPEAQWLFGASNASDIQKKMEKSGLKAVALKGGHAENHANDLLIQPDSVEVIKGERYNNPGKHGSGCVFSAAICALLAKGKSLSEACREAKKYTERFILSSNELLGWHF</sequence>
<evidence type="ECO:0000256" key="2">
    <source>
        <dbReference type="ARBA" id="ARBA00012135"/>
    </source>
</evidence>
<feature type="domain" description="Pyridoxamine kinase/Phosphomethylpyrimidine kinase" evidence="3">
    <location>
        <begin position="11"/>
        <end position="238"/>
    </location>
</feature>
<evidence type="ECO:0000313" key="5">
    <source>
        <dbReference type="Proteomes" id="UP000295221"/>
    </source>
</evidence>
<dbReference type="RefSeq" id="WP_132434174.1">
    <property type="nucleotide sequence ID" value="NZ_SLWK01000008.1"/>
</dbReference>
<dbReference type="EMBL" id="SLWK01000008">
    <property type="protein sequence ID" value="TCO07476.1"/>
    <property type="molecule type" value="Genomic_DNA"/>
</dbReference>
<comment type="pathway">
    <text evidence="1">Cofactor biosynthesis; thiamine diphosphate biosynthesis.</text>
</comment>
<proteinExistence type="predicted"/>
<dbReference type="GO" id="GO:0009228">
    <property type="term" value="P:thiamine biosynthetic process"/>
    <property type="evidence" value="ECO:0007669"/>
    <property type="project" value="InterPro"/>
</dbReference>
<dbReference type="GO" id="GO:0005829">
    <property type="term" value="C:cytosol"/>
    <property type="evidence" value="ECO:0007669"/>
    <property type="project" value="TreeGrafter"/>
</dbReference>
<evidence type="ECO:0000313" key="4">
    <source>
        <dbReference type="EMBL" id="TCO07476.1"/>
    </source>
</evidence>
<dbReference type="Pfam" id="PF08543">
    <property type="entry name" value="Phos_pyr_kin"/>
    <property type="match status" value="1"/>
</dbReference>
<dbReference type="AlphaFoldDB" id="A0A4R2GGM9"/>
<keyword evidence="4" id="KW-0418">Kinase</keyword>
<protein>
    <recommendedName>
        <fullName evidence="2">hydroxymethylpyrimidine kinase</fullName>
        <ecNumber evidence="2">2.7.1.49</ecNumber>
    </recommendedName>
</protein>
<dbReference type="InterPro" id="IPR029056">
    <property type="entry name" value="Ribokinase-like"/>
</dbReference>
<dbReference type="OrthoDB" id="9810880at2"/>
<gene>
    <name evidence="4" type="ORF">EV194_10884</name>
</gene>
<dbReference type="PANTHER" id="PTHR20858:SF17">
    <property type="entry name" value="HYDROXYMETHYLPYRIMIDINE_PHOSPHOMETHYLPYRIMIDINE KINASE THI20-RELATED"/>
    <property type="match status" value="1"/>
</dbReference>
<dbReference type="PANTHER" id="PTHR20858">
    <property type="entry name" value="PHOSPHOMETHYLPYRIMIDINE KINASE"/>
    <property type="match status" value="1"/>
</dbReference>
<reference evidence="4 5" key="1">
    <citation type="submission" date="2019-03" db="EMBL/GenBank/DDBJ databases">
        <title>Genomic Encyclopedia of Type Strains, Phase IV (KMG-IV): sequencing the most valuable type-strain genomes for metagenomic binning, comparative biology and taxonomic classification.</title>
        <authorList>
            <person name="Goeker M."/>
        </authorList>
    </citation>
    <scope>NUCLEOTIDE SEQUENCE [LARGE SCALE GENOMIC DNA]</scope>
    <source>
        <strain evidence="4 5">DSM 24179</strain>
    </source>
</reference>
<dbReference type="EC" id="2.7.1.49" evidence="2"/>
<keyword evidence="5" id="KW-1185">Reference proteome</keyword>
<comment type="caution">
    <text evidence="4">The sequence shown here is derived from an EMBL/GenBank/DDBJ whole genome shotgun (WGS) entry which is preliminary data.</text>
</comment>
<evidence type="ECO:0000259" key="3">
    <source>
        <dbReference type="Pfam" id="PF08543"/>
    </source>
</evidence>
<dbReference type="GO" id="GO:0008902">
    <property type="term" value="F:hydroxymethylpyrimidine kinase activity"/>
    <property type="evidence" value="ECO:0007669"/>
    <property type="project" value="UniProtKB-EC"/>
</dbReference>
<accession>A0A4R2GGM9</accession>
<organism evidence="4 5">
    <name type="scientific">Natronoflexus pectinivorans</name>
    <dbReference type="NCBI Taxonomy" id="682526"/>
    <lineage>
        <taxon>Bacteria</taxon>
        <taxon>Pseudomonadati</taxon>
        <taxon>Bacteroidota</taxon>
        <taxon>Bacteroidia</taxon>
        <taxon>Marinilabiliales</taxon>
        <taxon>Marinilabiliaceae</taxon>
        <taxon>Natronoflexus</taxon>
    </lineage>
</organism>
<dbReference type="InterPro" id="IPR013749">
    <property type="entry name" value="PM/HMP-P_kinase-1"/>
</dbReference>
<dbReference type="Proteomes" id="UP000295221">
    <property type="component" value="Unassembled WGS sequence"/>
</dbReference>
<dbReference type="GO" id="GO:0008972">
    <property type="term" value="F:phosphomethylpyrimidine kinase activity"/>
    <property type="evidence" value="ECO:0007669"/>
    <property type="project" value="InterPro"/>
</dbReference>
<keyword evidence="4" id="KW-0808">Transferase</keyword>
<dbReference type="Gene3D" id="3.40.1190.20">
    <property type="match status" value="1"/>
</dbReference>
<dbReference type="InterPro" id="IPR004399">
    <property type="entry name" value="HMP/HMP-P_kinase_dom"/>
</dbReference>
<dbReference type="CDD" id="cd01169">
    <property type="entry name" value="HMPP_kinase"/>
    <property type="match status" value="1"/>
</dbReference>
<name>A0A4R2GGM9_9BACT</name>